<name>X1RB24_9ZZZZ</name>
<evidence type="ECO:0000313" key="1">
    <source>
        <dbReference type="EMBL" id="GAI64221.1"/>
    </source>
</evidence>
<protein>
    <submittedName>
        <fullName evidence="1">Uncharacterized protein</fullName>
    </submittedName>
</protein>
<comment type="caution">
    <text evidence="1">The sequence shown here is derived from an EMBL/GenBank/DDBJ whole genome shotgun (WGS) entry which is preliminary data.</text>
</comment>
<organism evidence="1">
    <name type="scientific">marine sediment metagenome</name>
    <dbReference type="NCBI Taxonomy" id="412755"/>
    <lineage>
        <taxon>unclassified sequences</taxon>
        <taxon>metagenomes</taxon>
        <taxon>ecological metagenomes</taxon>
    </lineage>
</organism>
<proteinExistence type="predicted"/>
<sequence length="106" mass="11309">MGFLQRGFAWGNKRGFAVKQKSPELFLHLVSFIVRLLGGGGKASKTEQLLTIEKIVGLGSYPDSLAWYLTLSLHTIVGQLLGGGGKVGRTETMLTATTVLSLGGYP</sequence>
<dbReference type="EMBL" id="BARW01001820">
    <property type="protein sequence ID" value="GAI64221.1"/>
    <property type="molecule type" value="Genomic_DNA"/>
</dbReference>
<reference evidence="1" key="1">
    <citation type="journal article" date="2014" name="Front. Microbiol.">
        <title>High frequency of phylogenetically diverse reductive dehalogenase-homologous genes in deep subseafloor sedimentary metagenomes.</title>
        <authorList>
            <person name="Kawai M."/>
            <person name="Futagami T."/>
            <person name="Toyoda A."/>
            <person name="Takaki Y."/>
            <person name="Nishi S."/>
            <person name="Hori S."/>
            <person name="Arai W."/>
            <person name="Tsubouchi T."/>
            <person name="Morono Y."/>
            <person name="Uchiyama I."/>
            <person name="Ito T."/>
            <person name="Fujiyama A."/>
            <person name="Inagaki F."/>
            <person name="Takami H."/>
        </authorList>
    </citation>
    <scope>NUCLEOTIDE SEQUENCE</scope>
    <source>
        <strain evidence="1">Expedition CK06-06</strain>
    </source>
</reference>
<dbReference type="AlphaFoldDB" id="X1RB24"/>
<accession>X1RB24</accession>
<gene>
    <name evidence="1" type="ORF">S12H4_05478</name>
</gene>